<dbReference type="InterPro" id="IPR005475">
    <property type="entry name" value="Transketolase-like_Pyr-bd"/>
</dbReference>
<name>A0ABQ6N699_9STRA</name>
<sequence>IGFTTNPINSRSTPYCSDLGKAFNCPILHVNGDDPLAVTTALEFAVDWRQAWGTDVIIDMVCYRRNGHNELDQPHFTQPSLYQAIDKHPSTLDVFEAKLLAEGVITPEKAKEIRDFTTQSYEADLEASKTYESKQSDWLASKWKDFKSPNQLSRIRTTGVELDVLRKIGNTVSTVPEDFTLHRQMKKIFQARAKTIEDEAGIDWGTAEGLAFGSLLLEGNHVRITGQDVQRGTFSHRHATVKDQKTEAEYIPLNNLAKHLSPSAPMNELSLPDTQAEFTARNSILSEFGVLGFELGYSLENPNSLVLWEAQWMRQSGLVMLLPHGYDGMGAEHSSSRVERFLQMVDEDPHHVPPMHAEERMQIQRHNWQIVNCTTPANYFHCLRRQVHRDFRKPLIVVAPKNLLRNRACTSSLDEMGPDTMFHRVITEQDEEVVANAEGVKTLVFCTGQIYYELLAERESRGLKDVAFVRLEQIAPFAFDRVAEEAKKYPNAEVVWAQQEPKNMGAYAYTMPRIMTATRDLNEDEKRPRYVGRAVSAAPATGMGAVHKSEYDNILEGVFDVNRS</sequence>
<dbReference type="Gene3D" id="3.40.50.970">
    <property type="match status" value="1"/>
</dbReference>
<keyword evidence="7" id="KW-1185">Reference proteome</keyword>
<dbReference type="InterPro" id="IPR011603">
    <property type="entry name" value="2oxoglutarate_DH_E1"/>
</dbReference>
<dbReference type="InterPro" id="IPR029061">
    <property type="entry name" value="THDP-binding"/>
</dbReference>
<protein>
    <recommendedName>
        <fullName evidence="5">Transketolase-like pyrimidine-binding domain-containing protein</fullName>
    </recommendedName>
</protein>
<dbReference type="SUPFAM" id="SSF52518">
    <property type="entry name" value="Thiamin diphosphate-binding fold (THDP-binding)"/>
    <property type="match status" value="2"/>
</dbReference>
<dbReference type="InterPro" id="IPR001017">
    <property type="entry name" value="DH_E1"/>
</dbReference>
<dbReference type="Pfam" id="PF16870">
    <property type="entry name" value="OxoGdeHyase_C"/>
    <property type="match status" value="1"/>
</dbReference>
<evidence type="ECO:0000256" key="2">
    <source>
        <dbReference type="ARBA" id="ARBA00006936"/>
    </source>
</evidence>
<gene>
    <name evidence="6" type="ORF">TeGR_g15028</name>
</gene>
<comment type="similarity">
    <text evidence="2">Belongs to the alpha-ketoglutarate dehydrogenase family.</text>
</comment>
<reference evidence="6 7" key="1">
    <citation type="journal article" date="2023" name="Commun. Biol.">
        <title>Genome analysis of Parmales, the sister group of diatoms, reveals the evolutionary specialization of diatoms from phago-mixotrophs to photoautotrophs.</title>
        <authorList>
            <person name="Ban H."/>
            <person name="Sato S."/>
            <person name="Yoshikawa S."/>
            <person name="Yamada K."/>
            <person name="Nakamura Y."/>
            <person name="Ichinomiya M."/>
            <person name="Sato N."/>
            <person name="Blanc-Mathieu R."/>
            <person name="Endo H."/>
            <person name="Kuwata A."/>
            <person name="Ogata H."/>
        </authorList>
    </citation>
    <scope>NUCLEOTIDE SEQUENCE [LARGE SCALE GENOMIC DNA]</scope>
</reference>
<dbReference type="PANTHER" id="PTHR23152">
    <property type="entry name" value="2-OXOGLUTARATE DEHYDROGENASE"/>
    <property type="match status" value="1"/>
</dbReference>
<dbReference type="EMBL" id="BRYB01001029">
    <property type="protein sequence ID" value="GMI41840.1"/>
    <property type="molecule type" value="Genomic_DNA"/>
</dbReference>
<organism evidence="6 7">
    <name type="scientific">Tetraparma gracilis</name>
    <dbReference type="NCBI Taxonomy" id="2962635"/>
    <lineage>
        <taxon>Eukaryota</taxon>
        <taxon>Sar</taxon>
        <taxon>Stramenopiles</taxon>
        <taxon>Ochrophyta</taxon>
        <taxon>Bolidophyceae</taxon>
        <taxon>Parmales</taxon>
        <taxon>Triparmaceae</taxon>
        <taxon>Tetraparma</taxon>
    </lineage>
</organism>
<dbReference type="InterPro" id="IPR031717">
    <property type="entry name" value="ODO-1/KGD_C"/>
</dbReference>
<accession>A0ABQ6N699</accession>
<comment type="caution">
    <text evidence="6">The sequence shown here is derived from an EMBL/GenBank/DDBJ whole genome shotgun (WGS) entry which is preliminary data.</text>
</comment>
<dbReference type="Pfam" id="PF00676">
    <property type="entry name" value="E1_dh"/>
    <property type="match status" value="1"/>
</dbReference>
<dbReference type="Proteomes" id="UP001165060">
    <property type="component" value="Unassembled WGS sequence"/>
</dbReference>
<dbReference type="PANTHER" id="PTHR23152:SF4">
    <property type="entry name" value="2-OXOADIPATE DEHYDROGENASE COMPLEX COMPONENT E1"/>
    <property type="match status" value="1"/>
</dbReference>
<evidence type="ECO:0000256" key="3">
    <source>
        <dbReference type="ARBA" id="ARBA00023002"/>
    </source>
</evidence>
<evidence type="ECO:0000256" key="1">
    <source>
        <dbReference type="ARBA" id="ARBA00001964"/>
    </source>
</evidence>
<dbReference type="Gene3D" id="3.40.50.11610">
    <property type="entry name" value="Multifunctional 2-oxoglutarate metabolism enzyme, C-terminal domain"/>
    <property type="match status" value="1"/>
</dbReference>
<keyword evidence="4" id="KW-0786">Thiamine pyrophosphate</keyword>
<dbReference type="Pfam" id="PF02779">
    <property type="entry name" value="Transket_pyr"/>
    <property type="match status" value="1"/>
</dbReference>
<keyword evidence="3" id="KW-0560">Oxidoreductase</keyword>
<evidence type="ECO:0000313" key="6">
    <source>
        <dbReference type="EMBL" id="GMI41840.1"/>
    </source>
</evidence>
<dbReference type="SMART" id="SM00861">
    <property type="entry name" value="Transket_pyr"/>
    <property type="match status" value="1"/>
</dbReference>
<evidence type="ECO:0000313" key="7">
    <source>
        <dbReference type="Proteomes" id="UP001165060"/>
    </source>
</evidence>
<feature type="domain" description="Transketolase-like pyrimidine-binding" evidence="5">
    <location>
        <begin position="202"/>
        <end position="406"/>
    </location>
</feature>
<proteinExistence type="inferred from homology"/>
<dbReference type="InterPro" id="IPR042179">
    <property type="entry name" value="KGD_C_sf"/>
</dbReference>
<feature type="non-terminal residue" evidence="6">
    <location>
        <position position="1"/>
    </location>
</feature>
<evidence type="ECO:0000256" key="4">
    <source>
        <dbReference type="ARBA" id="ARBA00023052"/>
    </source>
</evidence>
<evidence type="ECO:0000259" key="5">
    <source>
        <dbReference type="SMART" id="SM00861"/>
    </source>
</evidence>
<dbReference type="Gene3D" id="3.40.50.12470">
    <property type="match status" value="2"/>
</dbReference>
<comment type="cofactor">
    <cofactor evidence="1">
        <name>thiamine diphosphate</name>
        <dbReference type="ChEBI" id="CHEBI:58937"/>
    </cofactor>
</comment>